<protein>
    <submittedName>
        <fullName evidence="1">Uncharacterized protein</fullName>
    </submittedName>
</protein>
<dbReference type="Proteomes" id="UP000276133">
    <property type="component" value="Unassembled WGS sequence"/>
</dbReference>
<reference evidence="1 2" key="1">
    <citation type="journal article" date="2018" name="Sci. Rep.">
        <title>Genomic signatures of local adaptation to the degree of environmental predictability in rotifers.</title>
        <authorList>
            <person name="Franch-Gras L."/>
            <person name="Hahn C."/>
            <person name="Garcia-Roger E.M."/>
            <person name="Carmona M.J."/>
            <person name="Serra M."/>
            <person name="Gomez A."/>
        </authorList>
    </citation>
    <scope>NUCLEOTIDE SEQUENCE [LARGE SCALE GENOMIC DNA]</scope>
    <source>
        <strain evidence="1">HYR1</strain>
    </source>
</reference>
<dbReference type="AlphaFoldDB" id="A0A3M7SX39"/>
<sequence>MNEQGQLLVDPADYLKITSSKKAFFKGADDSYENVKARVYHDPSVNTDTDDLKISSHVLDFVVDGISFDEQVVKSKAPFTLPYSKKYVEQIFDDKCRISDDLKIEKWKYRTKNEHSAKLVEQMREKKSQLAIADGAKSEEKRKKVQFKPVGYFVDDRKMSLSDGDLTDFKKVCHSNTSKSSENIGGFFLTEINEQVKVAKTKMLREKIVHVENYDWDDFMIDSLSENTARWIVMKQVSDSKRKQKLQALVESKFGRYMRNIDELELGEDSYTEFEKRKMLEEKERVRQEKNPSQR</sequence>
<organism evidence="1 2">
    <name type="scientific">Brachionus plicatilis</name>
    <name type="common">Marine rotifer</name>
    <name type="synonym">Brachionus muelleri</name>
    <dbReference type="NCBI Taxonomy" id="10195"/>
    <lineage>
        <taxon>Eukaryota</taxon>
        <taxon>Metazoa</taxon>
        <taxon>Spiralia</taxon>
        <taxon>Gnathifera</taxon>
        <taxon>Rotifera</taxon>
        <taxon>Eurotatoria</taxon>
        <taxon>Monogononta</taxon>
        <taxon>Pseudotrocha</taxon>
        <taxon>Ploima</taxon>
        <taxon>Brachionidae</taxon>
        <taxon>Brachionus</taxon>
    </lineage>
</organism>
<dbReference type="EMBL" id="REGN01000669">
    <property type="protein sequence ID" value="RNA40140.1"/>
    <property type="molecule type" value="Genomic_DNA"/>
</dbReference>
<accession>A0A3M7SX39</accession>
<evidence type="ECO:0000313" key="1">
    <source>
        <dbReference type="EMBL" id="RNA40140.1"/>
    </source>
</evidence>
<proteinExistence type="predicted"/>
<comment type="caution">
    <text evidence="1">The sequence shown here is derived from an EMBL/GenBank/DDBJ whole genome shotgun (WGS) entry which is preliminary data.</text>
</comment>
<dbReference type="OrthoDB" id="10516911at2759"/>
<name>A0A3M7SX39_BRAPC</name>
<evidence type="ECO:0000313" key="2">
    <source>
        <dbReference type="Proteomes" id="UP000276133"/>
    </source>
</evidence>
<keyword evidence="2" id="KW-1185">Reference proteome</keyword>
<gene>
    <name evidence="1" type="ORF">BpHYR1_000484</name>
</gene>